<dbReference type="OrthoDB" id="9775950at2"/>
<dbReference type="Pfam" id="PF01943">
    <property type="entry name" value="Polysacc_synt"/>
    <property type="match status" value="1"/>
</dbReference>
<feature type="transmembrane region" description="Helical" evidence="6">
    <location>
        <begin position="456"/>
        <end position="476"/>
    </location>
</feature>
<evidence type="ECO:0000256" key="3">
    <source>
        <dbReference type="ARBA" id="ARBA00022692"/>
    </source>
</evidence>
<dbReference type="CDD" id="cd13124">
    <property type="entry name" value="MATE_SpoVB_like"/>
    <property type="match status" value="1"/>
</dbReference>
<evidence type="ECO:0000256" key="4">
    <source>
        <dbReference type="ARBA" id="ARBA00022989"/>
    </source>
</evidence>
<evidence type="ECO:0000256" key="5">
    <source>
        <dbReference type="ARBA" id="ARBA00023136"/>
    </source>
</evidence>
<dbReference type="InterPro" id="IPR002797">
    <property type="entry name" value="Polysacc_synth"/>
</dbReference>
<feature type="transmembrane region" description="Helical" evidence="6">
    <location>
        <begin position="496"/>
        <end position="513"/>
    </location>
</feature>
<dbReference type="RefSeq" id="WP_036197401.1">
    <property type="nucleotide sequence ID" value="NZ_AVCY01000025.1"/>
</dbReference>
<name>A0A0A3I148_9BACL</name>
<feature type="transmembrane region" description="Helical" evidence="6">
    <location>
        <begin position="425"/>
        <end position="444"/>
    </location>
</feature>
<dbReference type="PANTHER" id="PTHR30250">
    <property type="entry name" value="PST FAMILY PREDICTED COLANIC ACID TRANSPORTER"/>
    <property type="match status" value="1"/>
</dbReference>
<accession>A0A0A3I148</accession>
<feature type="transmembrane region" description="Helical" evidence="6">
    <location>
        <begin position="397"/>
        <end position="413"/>
    </location>
</feature>
<keyword evidence="7" id="KW-0131">Cell cycle</keyword>
<feature type="transmembrane region" description="Helical" evidence="6">
    <location>
        <begin position="191"/>
        <end position="214"/>
    </location>
</feature>
<feature type="transmembrane region" description="Helical" evidence="6">
    <location>
        <begin position="166"/>
        <end position="185"/>
    </location>
</feature>
<dbReference type="Proteomes" id="UP000030408">
    <property type="component" value="Unassembled WGS sequence"/>
</dbReference>
<evidence type="ECO:0000256" key="1">
    <source>
        <dbReference type="ARBA" id="ARBA00004651"/>
    </source>
</evidence>
<keyword evidence="3 6" id="KW-0812">Transmembrane</keyword>
<keyword evidence="2" id="KW-1003">Cell membrane</keyword>
<feature type="transmembrane region" description="Helical" evidence="6">
    <location>
        <begin position="125"/>
        <end position="145"/>
    </location>
</feature>
<comment type="caution">
    <text evidence="7">The sequence shown here is derived from an EMBL/GenBank/DDBJ whole genome shotgun (WGS) entry which is preliminary data.</text>
</comment>
<gene>
    <name evidence="7" type="ORF">CD33_01355</name>
</gene>
<feature type="transmembrane region" description="Helical" evidence="6">
    <location>
        <begin position="87"/>
        <end position="113"/>
    </location>
</feature>
<dbReference type="STRING" id="1384057.CD33_01355"/>
<dbReference type="GO" id="GO:0051301">
    <property type="term" value="P:cell division"/>
    <property type="evidence" value="ECO:0007669"/>
    <property type="project" value="UniProtKB-KW"/>
</dbReference>
<dbReference type="AlphaFoldDB" id="A0A0A3I148"/>
<evidence type="ECO:0000256" key="2">
    <source>
        <dbReference type="ARBA" id="ARBA00022475"/>
    </source>
</evidence>
<keyword evidence="8" id="KW-1185">Reference proteome</keyword>
<feature type="transmembrane region" description="Helical" evidence="6">
    <location>
        <begin position="46"/>
        <end position="67"/>
    </location>
</feature>
<dbReference type="PANTHER" id="PTHR30250:SF21">
    <property type="entry name" value="LIPID II FLIPPASE MURJ"/>
    <property type="match status" value="1"/>
</dbReference>
<evidence type="ECO:0000256" key="6">
    <source>
        <dbReference type="SAM" id="Phobius"/>
    </source>
</evidence>
<keyword evidence="4 6" id="KW-1133">Transmembrane helix</keyword>
<reference evidence="7 8" key="1">
    <citation type="submission" date="2014-02" db="EMBL/GenBank/DDBJ databases">
        <title>Draft genome sequence of Lysinibacillus sinduriensis JCM 15800.</title>
        <authorList>
            <person name="Zhang F."/>
            <person name="Wang G."/>
            <person name="Zhang L."/>
        </authorList>
    </citation>
    <scope>NUCLEOTIDE SEQUENCE [LARGE SCALE GENOMIC DNA]</scope>
    <source>
        <strain evidence="7 8">JCM 15800</strain>
    </source>
</reference>
<feature type="transmembrane region" description="Helical" evidence="6">
    <location>
        <begin position="295"/>
        <end position="315"/>
    </location>
</feature>
<dbReference type="EMBL" id="JPVO01000031">
    <property type="protein sequence ID" value="KGR78439.1"/>
    <property type="molecule type" value="Genomic_DNA"/>
</dbReference>
<evidence type="ECO:0000313" key="8">
    <source>
        <dbReference type="Proteomes" id="UP000030408"/>
    </source>
</evidence>
<keyword evidence="7" id="KW-0132">Cell division</keyword>
<dbReference type="GO" id="GO:0005886">
    <property type="term" value="C:plasma membrane"/>
    <property type="evidence" value="ECO:0007669"/>
    <property type="project" value="UniProtKB-SubCell"/>
</dbReference>
<proteinExistence type="predicted"/>
<dbReference type="PIRSF" id="PIRSF038958">
    <property type="entry name" value="PG_synth_SpoVB"/>
    <property type="match status" value="1"/>
</dbReference>
<protein>
    <submittedName>
        <fullName evidence="7">Cell division protein</fullName>
    </submittedName>
</protein>
<feature type="transmembrane region" description="Helical" evidence="6">
    <location>
        <begin position="370"/>
        <end position="390"/>
    </location>
</feature>
<feature type="transmembrane region" description="Helical" evidence="6">
    <location>
        <begin position="336"/>
        <end position="358"/>
    </location>
</feature>
<comment type="subcellular location">
    <subcellularLocation>
        <location evidence="1">Cell membrane</location>
        <topology evidence="1">Multi-pass membrane protein</topology>
    </subcellularLocation>
</comment>
<dbReference type="InterPro" id="IPR050833">
    <property type="entry name" value="Poly_Biosynth_Transport"/>
</dbReference>
<sequence>MSSLMKGTAILTIGLFLSKVLGLVYVFPFYSIVGKDNVGLYQYAYIPYNIMLSIAISGLPLGVSKFVSKYNSVNDYEAGRKLFKSGILVMAITGVISFIILNLLATPIANVVIKDEEQIYSVDQIASAIRWVSYALLAVPIMSLIRGFFQGYSHYMPTSVSQLIEQIVRIVVLLGGSFVVVILLNGEPETAVKFAVFAAFIGALGGLVVLYYYWKKLSPEFNMLRRSSVSSGELSYRSIYKEIIQYSIPFVFVGMASSLFQLVDMLTFNSAMISIGLASVTDDYLTMLNFTTQKIVIIPVMLATGFSMALIPTITKQYTLGAFDTLRGELDKTYQILLFITIPASIGIAILAPSIYHVLYEQSEMGANVLAHYAPLAILFALFSVTAAILQGIDYQKWIIFSLLTGILVKLVLNTPLIKLMEVDGALLATALGYGVTIAINIGVIHRALHYRSNLVLRRIILICILTLLMAIPVLIVNKLLNSIAVPSTKSLEALYLAILVGVGVAVYGYLSFRLKLAQKLLGGRVTRLANKLGFK</sequence>
<keyword evidence="5 6" id="KW-0472">Membrane</keyword>
<feature type="transmembrane region" description="Helical" evidence="6">
    <location>
        <begin position="243"/>
        <end position="263"/>
    </location>
</feature>
<evidence type="ECO:0000313" key="7">
    <source>
        <dbReference type="EMBL" id="KGR78439.1"/>
    </source>
</evidence>
<dbReference type="eggNOG" id="COG2244">
    <property type="taxonomic scope" value="Bacteria"/>
</dbReference>
<organism evidence="7 8">
    <name type="scientific">Ureibacillus sinduriensis BLB-1 = JCM 15800</name>
    <dbReference type="NCBI Taxonomy" id="1384057"/>
    <lineage>
        <taxon>Bacteria</taxon>
        <taxon>Bacillati</taxon>
        <taxon>Bacillota</taxon>
        <taxon>Bacilli</taxon>
        <taxon>Bacillales</taxon>
        <taxon>Caryophanaceae</taxon>
        <taxon>Ureibacillus</taxon>
    </lineage>
</organism>
<dbReference type="InterPro" id="IPR024923">
    <property type="entry name" value="PG_synth_SpoVB"/>
</dbReference>